<dbReference type="Proteomes" id="UP000002281">
    <property type="component" value="Chromosome 21"/>
</dbReference>
<keyword evidence="8" id="KW-0159">Chromosome partition</keyword>
<dbReference type="Ensembl" id="ENSECAT00000097026.1">
    <property type="protein sequence ID" value="ENSECAP00000060348.1"/>
    <property type="gene ID" value="ENSECAG00000001359.3"/>
</dbReference>
<evidence type="ECO:0000256" key="2">
    <source>
        <dbReference type="ARBA" id="ARBA00008585"/>
    </source>
</evidence>
<dbReference type="InterPro" id="IPR019734">
    <property type="entry name" value="TPR_rpt"/>
</dbReference>
<dbReference type="FunFam" id="1.25.40.10:FF:000216">
    <property type="entry name" value="MAU2 chromatid cohesion factor homolog"/>
    <property type="match status" value="1"/>
</dbReference>
<keyword evidence="9" id="KW-0539">Nucleus</keyword>
<evidence type="ECO:0000256" key="11">
    <source>
        <dbReference type="ARBA" id="ARBA00030523"/>
    </source>
</evidence>
<name>A0A9L0RCY1_HORSE</name>
<evidence type="ECO:0000256" key="4">
    <source>
        <dbReference type="ARBA" id="ARBA00022618"/>
    </source>
</evidence>
<reference evidence="13" key="3">
    <citation type="submission" date="2025-09" db="UniProtKB">
        <authorList>
            <consortium name="Ensembl"/>
        </authorList>
    </citation>
    <scope>IDENTIFICATION</scope>
    <source>
        <strain evidence="13">Thoroughbred</strain>
    </source>
</reference>
<dbReference type="GO" id="GO:0005654">
    <property type="term" value="C:nucleoplasm"/>
    <property type="evidence" value="ECO:0007669"/>
    <property type="project" value="UniProtKB-SubCell"/>
</dbReference>
<keyword evidence="6" id="KW-0498">Mitosis</keyword>
<evidence type="ECO:0000256" key="5">
    <source>
        <dbReference type="ARBA" id="ARBA00022737"/>
    </source>
</evidence>
<keyword evidence="7" id="KW-0802">TPR repeat</keyword>
<dbReference type="SUPFAM" id="SSF48452">
    <property type="entry name" value="TPR-like"/>
    <property type="match status" value="2"/>
</dbReference>
<evidence type="ECO:0000256" key="1">
    <source>
        <dbReference type="ARBA" id="ARBA00004642"/>
    </source>
</evidence>
<dbReference type="InterPro" id="IPR019440">
    <property type="entry name" value="MAU2"/>
</dbReference>
<reference evidence="13" key="2">
    <citation type="submission" date="2025-08" db="UniProtKB">
        <authorList>
            <consortium name="Ensembl"/>
        </authorList>
    </citation>
    <scope>IDENTIFICATION</scope>
    <source>
        <strain evidence="13">Thoroughbred</strain>
    </source>
</reference>
<dbReference type="GO" id="GO:0007059">
    <property type="term" value="P:chromosome segregation"/>
    <property type="evidence" value="ECO:0007669"/>
    <property type="project" value="UniProtKB-KW"/>
</dbReference>
<evidence type="ECO:0000256" key="6">
    <source>
        <dbReference type="ARBA" id="ARBA00022776"/>
    </source>
</evidence>
<dbReference type="GO" id="GO:0000785">
    <property type="term" value="C:chromatin"/>
    <property type="evidence" value="ECO:0007669"/>
    <property type="project" value="UniProtKB-ARBA"/>
</dbReference>
<gene>
    <name evidence="13" type="primary">MAU2</name>
</gene>
<reference evidence="13 14" key="1">
    <citation type="journal article" date="2009" name="Science">
        <title>Genome sequence, comparative analysis, and population genetics of the domestic horse.</title>
        <authorList>
            <consortium name="Broad Institute Genome Sequencing Platform"/>
            <consortium name="Broad Institute Whole Genome Assembly Team"/>
            <person name="Wade C.M."/>
            <person name="Giulotto E."/>
            <person name="Sigurdsson S."/>
            <person name="Zoli M."/>
            <person name="Gnerre S."/>
            <person name="Imsland F."/>
            <person name="Lear T.L."/>
            <person name="Adelson D.L."/>
            <person name="Bailey E."/>
            <person name="Bellone R.R."/>
            <person name="Bloecker H."/>
            <person name="Distl O."/>
            <person name="Edgar R.C."/>
            <person name="Garber M."/>
            <person name="Leeb T."/>
            <person name="Mauceli E."/>
            <person name="MacLeod J.N."/>
            <person name="Penedo M.C.T."/>
            <person name="Raison J.M."/>
            <person name="Sharpe T."/>
            <person name="Vogel J."/>
            <person name="Andersson L."/>
            <person name="Antczak D.F."/>
            <person name="Biagi T."/>
            <person name="Binns M.M."/>
            <person name="Chowdhary B.P."/>
            <person name="Coleman S.J."/>
            <person name="Della Valle G."/>
            <person name="Fryc S."/>
            <person name="Guerin G."/>
            <person name="Hasegawa T."/>
            <person name="Hill E.W."/>
            <person name="Jurka J."/>
            <person name="Kiialainen A."/>
            <person name="Lindgren G."/>
            <person name="Liu J."/>
            <person name="Magnani E."/>
            <person name="Mickelson J.R."/>
            <person name="Murray J."/>
            <person name="Nergadze S.G."/>
            <person name="Onofrio R."/>
            <person name="Pedroni S."/>
            <person name="Piras M.F."/>
            <person name="Raudsepp T."/>
            <person name="Rocchi M."/>
            <person name="Roeed K.H."/>
            <person name="Ryder O.A."/>
            <person name="Searle S."/>
            <person name="Skow L."/>
            <person name="Swinburne J.E."/>
            <person name="Syvaenen A.C."/>
            <person name="Tozaki T."/>
            <person name="Valberg S.J."/>
            <person name="Vaudin M."/>
            <person name="White J.R."/>
            <person name="Zody M.C."/>
            <person name="Lander E.S."/>
            <person name="Lindblad-Toh K."/>
        </authorList>
    </citation>
    <scope>NUCLEOTIDE SEQUENCE [LARGE SCALE GENOMIC DNA]</scope>
    <source>
        <strain evidence="13 14">Thoroughbred</strain>
    </source>
</reference>
<accession>A0A9L0RCY1</accession>
<comment type="subcellular location">
    <subcellularLocation>
        <location evidence="1">Nucleus</location>
        <location evidence="1">Nucleoplasm</location>
    </subcellularLocation>
</comment>
<evidence type="ECO:0000256" key="7">
    <source>
        <dbReference type="ARBA" id="ARBA00022803"/>
    </source>
</evidence>
<comment type="subunit">
    <text evidence="12">Heterodimerizes with MAU2/SCC2 to form the cohesin loading complex. The NIPBL-MAU2 heterodimer interacts with the SMC1A-SMC3 heterodimer and with the cohesin complex composed of SMC1A, SMC3, RAD21 and STAG1.</text>
</comment>
<evidence type="ECO:0000313" key="14">
    <source>
        <dbReference type="Proteomes" id="UP000002281"/>
    </source>
</evidence>
<keyword evidence="14" id="KW-1185">Reference proteome</keyword>
<dbReference type="AlphaFoldDB" id="A0A9L0RCY1"/>
<dbReference type="Pfam" id="PF10345">
    <property type="entry name" value="Cohesin_load"/>
    <property type="match status" value="1"/>
</dbReference>
<dbReference type="InterPro" id="IPR011990">
    <property type="entry name" value="TPR-like_helical_dom_sf"/>
</dbReference>
<protein>
    <recommendedName>
        <fullName evidence="3">MAU2 chromatid cohesion factor homolog</fullName>
    </recommendedName>
    <alternativeName>
        <fullName evidence="11">Cohesin loading complex subunit SCC4 homolog</fullName>
    </alternativeName>
</protein>
<evidence type="ECO:0000256" key="9">
    <source>
        <dbReference type="ARBA" id="ARBA00023242"/>
    </source>
</evidence>
<dbReference type="GeneTree" id="ENSGT00390000012198"/>
<dbReference type="GO" id="GO:0007064">
    <property type="term" value="P:mitotic sister chromatid cohesion"/>
    <property type="evidence" value="ECO:0007669"/>
    <property type="project" value="InterPro"/>
</dbReference>
<keyword evidence="4" id="KW-0132">Cell division</keyword>
<sequence>MAAQAAAAAAQAAAAQAAQAEAAESWYLALLGFAEHFRTSSPPKIRLCVHCLQAVFPFKPPQRIEARTHLQLGSVLYHHTKNSEQARSHLEKAWLISQQIPQFEDVKFEAASLLSELYCQENSVDAAKPLLRKAIQISQQTPYWHCRLLFQLAQLHTLEKDLVSACDLLGVGAEYARVVGSEYTRALFLLSKGMVKSVKPCLKQLQQCIQTISTLHDDEILPSNPADLFHWLPKEHMCVLVYLVTVMHSMQAGYLEKAQKYTDKALMQLEKLKMLDCSPILSSFQVILLEHIIMCRLVTGHKATALQEISQVCQLCQQSPRLFSNHAAQLHTLLGLYCVSVNCMDNAEAQFTTALRLTNHQELWAFIVTNLASVYIREGNRHQEVLYSLLERINPDHSFPVSSHCLRAAAFYVRGLFSFFQGRYNEAKRFLRETLKMSNAEDLNRLTACSLVLLGHIFYVLGNHRESNNMVVPAMQLASKIPDMSVQLWSSALLRDLNKACGNAMDAHEAAQMHQNFSQQLLQDHIEACSLPEHNLITWTDGPPPVQFQAQNGPNTSLASLL</sequence>
<evidence type="ECO:0000256" key="8">
    <source>
        <dbReference type="ARBA" id="ARBA00022829"/>
    </source>
</evidence>
<evidence type="ECO:0000256" key="12">
    <source>
        <dbReference type="ARBA" id="ARBA00064515"/>
    </source>
</evidence>
<keyword evidence="10" id="KW-0131">Cell cycle</keyword>
<evidence type="ECO:0000313" key="13">
    <source>
        <dbReference type="Ensembl" id="ENSECAP00000060348.1"/>
    </source>
</evidence>
<dbReference type="GO" id="GO:0051301">
    <property type="term" value="P:cell division"/>
    <property type="evidence" value="ECO:0007669"/>
    <property type="project" value="UniProtKB-KW"/>
</dbReference>
<dbReference type="PANTHER" id="PTHR21394">
    <property type="entry name" value="MAU2 CHROMATID COHESION FACTOR HOMOLOG"/>
    <property type="match status" value="1"/>
</dbReference>
<dbReference type="Gene3D" id="1.25.40.10">
    <property type="entry name" value="Tetratricopeptide repeat domain"/>
    <property type="match status" value="2"/>
</dbReference>
<evidence type="ECO:0000256" key="10">
    <source>
        <dbReference type="ARBA" id="ARBA00023306"/>
    </source>
</evidence>
<evidence type="ECO:0000256" key="3">
    <source>
        <dbReference type="ARBA" id="ARBA00017198"/>
    </source>
</evidence>
<keyword evidence="5" id="KW-0677">Repeat</keyword>
<comment type="similarity">
    <text evidence="2">Belongs to the SCC4/mau-2 family.</text>
</comment>
<organism evidence="13 14">
    <name type="scientific">Equus caballus</name>
    <name type="common">Horse</name>
    <dbReference type="NCBI Taxonomy" id="9796"/>
    <lineage>
        <taxon>Eukaryota</taxon>
        <taxon>Metazoa</taxon>
        <taxon>Chordata</taxon>
        <taxon>Craniata</taxon>
        <taxon>Vertebrata</taxon>
        <taxon>Euteleostomi</taxon>
        <taxon>Mammalia</taxon>
        <taxon>Eutheria</taxon>
        <taxon>Laurasiatheria</taxon>
        <taxon>Perissodactyla</taxon>
        <taxon>Equidae</taxon>
        <taxon>Equus</taxon>
    </lineage>
</organism>
<dbReference type="SMART" id="SM00028">
    <property type="entry name" value="TPR"/>
    <property type="match status" value="3"/>
</dbReference>
<proteinExistence type="inferred from homology"/>